<dbReference type="AlphaFoldDB" id="A0A7M2SWT4"/>
<dbReference type="Gene3D" id="3.20.19.10">
    <property type="entry name" value="Aconitase, domain 4"/>
    <property type="match status" value="1"/>
</dbReference>
<dbReference type="Gene3D" id="3.30.499.10">
    <property type="entry name" value="Aconitase, domain 3"/>
    <property type="match status" value="2"/>
</dbReference>
<dbReference type="GO" id="GO:0046872">
    <property type="term" value="F:metal ion binding"/>
    <property type="evidence" value="ECO:0007669"/>
    <property type="project" value="UniProtKB-KW"/>
</dbReference>
<dbReference type="InterPro" id="IPR050926">
    <property type="entry name" value="Aconitase/IPM_isomerase"/>
</dbReference>
<dbReference type="GO" id="GO:0051539">
    <property type="term" value="F:4 iron, 4 sulfur cluster binding"/>
    <property type="evidence" value="ECO:0007669"/>
    <property type="project" value="TreeGrafter"/>
</dbReference>
<dbReference type="NCBIfam" id="NF005558">
    <property type="entry name" value="PRK07229.1"/>
    <property type="match status" value="1"/>
</dbReference>
<evidence type="ECO:0000256" key="3">
    <source>
        <dbReference type="ARBA" id="ARBA00023014"/>
    </source>
</evidence>
<feature type="domain" description="Aconitase/3-isopropylmalate dehydratase large subunit alpha/beta/alpha" evidence="5">
    <location>
        <begin position="33"/>
        <end position="307"/>
    </location>
</feature>
<dbReference type="InterPro" id="IPR006250">
    <property type="entry name" value="Aconitase_put"/>
</dbReference>
<protein>
    <submittedName>
        <fullName evidence="7">Aconitate hydratase</fullName>
        <ecNumber evidence="7">4.2.1.3</ecNumber>
    </submittedName>
</protein>
<dbReference type="EC" id="4.2.1.3" evidence="7"/>
<dbReference type="InterPro" id="IPR015931">
    <property type="entry name" value="Acnase/IPM_dHydase_lsu_aba_1/3"/>
</dbReference>
<dbReference type="InterPro" id="IPR000573">
    <property type="entry name" value="AconitaseA/IPMdHydase_ssu_swvl"/>
</dbReference>
<dbReference type="SUPFAM" id="SSF52016">
    <property type="entry name" value="LeuD/IlvD-like"/>
    <property type="match status" value="1"/>
</dbReference>
<name>A0A7M2SWT4_9ACTN</name>
<dbReference type="EMBL" id="CP063373">
    <property type="protein sequence ID" value="QOV40830.1"/>
    <property type="molecule type" value="Genomic_DNA"/>
</dbReference>
<sequence>MLQARASACRTRGGARSLDVVTLSHGTLAHRLIDDHLVEGRMEPGHEIGLRIDQTLTQDATGTLVMQELEALGLDRVRTEVSVQYVDHNLLQADERNAEDHAFLRSACRRFGIWYSKPGNGVSHPTHMQYFGVPGRTLAGSDSHTCAAGALGMLALGTGGLEVALAMAGRPLHLTMPEIWGIRLTGHLPEWVSAKDVVLELLRRHGVKGAVNRILEYHGPGLAGLTAMDRHVIANMGAELGATTSVFPSDAAVRDFLRAEDREADFRELAAESDVVHDLTDEIDLSALEPLIARPTSPGNVVPVRAVAGEPIGQAVIGSSANPGLRDFAIAATLVAGRQTHPAVSFDVNPTSREILADLTRMGSTFDLIAAGARIHQAGCLGCIGMGQAPAPGRNSLRTFPRNFPGRSGTEQDAVWLCSPETATVSALTGEITDPREWAAREGVPYPQLRLPGHASVNRAMLEPPLPPEQGARIELERGSNISGLPDFDPMPDVLEGPVLLKCGDNVSTDEISPAGAKALPFRSNIPKLAEFTFTRLDPDYPRRAAELAADGGQGRHFVVGGENYGQGSSREHAAITPRHLGLRAVIAKSYARIHWQNLANFGVLPLEFDDPADYDRIDAGDRLRLENLRPELASGAESRLRLHNTTKDETYLVRHRLSDSRRRTVLAGGTIAALAHEEARHPGAVGNDNLAAPADPGDLSHGAG</sequence>
<feature type="domain" description="Aconitase A/isopropylmalate dehydratase small subunit swivel" evidence="6">
    <location>
        <begin position="555"/>
        <end position="611"/>
    </location>
</feature>
<dbReference type="PRINTS" id="PR00415">
    <property type="entry name" value="ACONITASE"/>
</dbReference>
<evidence type="ECO:0000256" key="4">
    <source>
        <dbReference type="SAM" id="MobiDB-lite"/>
    </source>
</evidence>
<dbReference type="KEGG" id="sfeu:IM697_22055"/>
<dbReference type="NCBIfam" id="TIGR01342">
    <property type="entry name" value="acon_putative"/>
    <property type="match status" value="1"/>
</dbReference>
<evidence type="ECO:0000313" key="8">
    <source>
        <dbReference type="Proteomes" id="UP000594205"/>
    </source>
</evidence>
<evidence type="ECO:0000313" key="7">
    <source>
        <dbReference type="EMBL" id="QOV40830.1"/>
    </source>
</evidence>
<evidence type="ECO:0000256" key="2">
    <source>
        <dbReference type="ARBA" id="ARBA00023004"/>
    </source>
</evidence>
<keyword evidence="2" id="KW-0408">Iron</keyword>
<feature type="domain" description="Aconitase/3-isopropylmalate dehydratase large subunit alpha/beta/alpha" evidence="5">
    <location>
        <begin position="310"/>
        <end position="430"/>
    </location>
</feature>
<dbReference type="GO" id="GO:0003994">
    <property type="term" value="F:aconitate hydratase activity"/>
    <property type="evidence" value="ECO:0007669"/>
    <property type="project" value="UniProtKB-EC"/>
</dbReference>
<accession>A0A7M2SWT4</accession>
<reference evidence="7 8" key="1">
    <citation type="submission" date="2020-10" db="EMBL/GenBank/DDBJ databases">
        <title>Streptomyces ferrugineus complate genome analysis.</title>
        <authorList>
            <person name="Anwar N."/>
        </authorList>
    </citation>
    <scope>NUCLEOTIDE SEQUENCE [LARGE SCALE GENOMIC DNA]</scope>
    <source>
        <strain evidence="7 8">CCTCC AA2014009</strain>
    </source>
</reference>
<dbReference type="InterPro" id="IPR001030">
    <property type="entry name" value="Acoase/IPM_deHydtase_lsu_aba"/>
</dbReference>
<dbReference type="GO" id="GO:0006099">
    <property type="term" value="P:tricarboxylic acid cycle"/>
    <property type="evidence" value="ECO:0007669"/>
    <property type="project" value="TreeGrafter"/>
</dbReference>
<evidence type="ECO:0000259" key="5">
    <source>
        <dbReference type="Pfam" id="PF00330"/>
    </source>
</evidence>
<keyword evidence="8" id="KW-1185">Reference proteome</keyword>
<keyword evidence="7" id="KW-0456">Lyase</keyword>
<dbReference type="PANTHER" id="PTHR43160">
    <property type="entry name" value="ACONITATE HYDRATASE B"/>
    <property type="match status" value="1"/>
</dbReference>
<gene>
    <name evidence="7" type="ORF">IM697_22055</name>
</gene>
<feature type="region of interest" description="Disordered" evidence="4">
    <location>
        <begin position="684"/>
        <end position="705"/>
    </location>
</feature>
<dbReference type="InterPro" id="IPR036008">
    <property type="entry name" value="Aconitase_4Fe-4S_dom"/>
</dbReference>
<keyword evidence="3" id="KW-0411">Iron-sulfur</keyword>
<dbReference type="Pfam" id="PF00694">
    <property type="entry name" value="Aconitase_C"/>
    <property type="match status" value="1"/>
</dbReference>
<dbReference type="Pfam" id="PF00330">
    <property type="entry name" value="Aconitase"/>
    <property type="match status" value="2"/>
</dbReference>
<dbReference type="SUPFAM" id="SSF53732">
    <property type="entry name" value="Aconitase iron-sulfur domain"/>
    <property type="match status" value="1"/>
</dbReference>
<dbReference type="PANTHER" id="PTHR43160:SF3">
    <property type="entry name" value="ACONITATE HYDRATASE, MITOCHONDRIAL"/>
    <property type="match status" value="1"/>
</dbReference>
<dbReference type="InterPro" id="IPR015928">
    <property type="entry name" value="Aconitase/3IPM_dehydase_swvl"/>
</dbReference>
<evidence type="ECO:0000256" key="1">
    <source>
        <dbReference type="ARBA" id="ARBA00022723"/>
    </source>
</evidence>
<keyword evidence="1" id="KW-0479">Metal-binding</keyword>
<organism evidence="7 8">
    <name type="scientific">Streptomyces ferrugineus</name>
    <dbReference type="NCBI Taxonomy" id="1413221"/>
    <lineage>
        <taxon>Bacteria</taxon>
        <taxon>Bacillati</taxon>
        <taxon>Actinomycetota</taxon>
        <taxon>Actinomycetes</taxon>
        <taxon>Kitasatosporales</taxon>
        <taxon>Streptomycetaceae</taxon>
        <taxon>Streptomyces</taxon>
    </lineage>
</organism>
<evidence type="ECO:0000259" key="6">
    <source>
        <dbReference type="Pfam" id="PF00694"/>
    </source>
</evidence>
<proteinExistence type="predicted"/>
<dbReference type="Proteomes" id="UP000594205">
    <property type="component" value="Chromosome"/>
</dbReference>
<dbReference type="GO" id="GO:0005829">
    <property type="term" value="C:cytosol"/>
    <property type="evidence" value="ECO:0007669"/>
    <property type="project" value="TreeGrafter"/>
</dbReference>